<dbReference type="OrthoDB" id="2189254at2759"/>
<protein>
    <submittedName>
        <fullName evidence="1">Uncharacterized protein</fullName>
    </submittedName>
</protein>
<dbReference type="EMBL" id="MU825419">
    <property type="protein sequence ID" value="KAJ7390174.1"/>
    <property type="molecule type" value="Genomic_DNA"/>
</dbReference>
<dbReference type="AlphaFoldDB" id="A0A9X0A205"/>
<name>A0A9X0A205_9CNID</name>
<organism evidence="1 2">
    <name type="scientific">Desmophyllum pertusum</name>
    <dbReference type="NCBI Taxonomy" id="174260"/>
    <lineage>
        <taxon>Eukaryota</taxon>
        <taxon>Metazoa</taxon>
        <taxon>Cnidaria</taxon>
        <taxon>Anthozoa</taxon>
        <taxon>Hexacorallia</taxon>
        <taxon>Scleractinia</taxon>
        <taxon>Caryophylliina</taxon>
        <taxon>Caryophylliidae</taxon>
        <taxon>Desmophyllum</taxon>
    </lineage>
</organism>
<reference evidence="1" key="1">
    <citation type="submission" date="2023-01" db="EMBL/GenBank/DDBJ databases">
        <title>Genome assembly of the deep-sea coral Lophelia pertusa.</title>
        <authorList>
            <person name="Herrera S."/>
            <person name="Cordes E."/>
        </authorList>
    </citation>
    <scope>NUCLEOTIDE SEQUENCE</scope>
    <source>
        <strain evidence="1">USNM1676648</strain>
        <tissue evidence="1">Polyp</tissue>
    </source>
</reference>
<evidence type="ECO:0000313" key="2">
    <source>
        <dbReference type="Proteomes" id="UP001163046"/>
    </source>
</evidence>
<keyword evidence="2" id="KW-1185">Reference proteome</keyword>
<gene>
    <name evidence="1" type="ORF">OS493_026681</name>
</gene>
<proteinExistence type="predicted"/>
<dbReference type="Proteomes" id="UP001163046">
    <property type="component" value="Unassembled WGS sequence"/>
</dbReference>
<comment type="caution">
    <text evidence="1">The sequence shown here is derived from an EMBL/GenBank/DDBJ whole genome shotgun (WGS) entry which is preliminary data.</text>
</comment>
<sequence>MANETDEALSKEVTRFLDKNVGTEKSSTATVYSILQDAFKEKEMFGNRERLSSLVSQIAEVERFRAYVSWIQKIESCQFVRFISLFEGGQFNWGCRAVISAV</sequence>
<evidence type="ECO:0000313" key="1">
    <source>
        <dbReference type="EMBL" id="KAJ7390174.1"/>
    </source>
</evidence>
<accession>A0A9X0A205</accession>